<dbReference type="KEGG" id="tml:GSTUM_00005602001"/>
<dbReference type="HOGENOM" id="CLU_072623_1_0_1"/>
<proteinExistence type="predicted"/>
<dbReference type="InterPro" id="IPR032633">
    <property type="entry name" value="ThiJ-like"/>
</dbReference>
<gene>
    <name evidence="1" type="ORF">GSTUM_00005602001</name>
</gene>
<dbReference type="InterPro" id="IPR029062">
    <property type="entry name" value="Class_I_gatase-like"/>
</dbReference>
<evidence type="ECO:0000313" key="2">
    <source>
        <dbReference type="Proteomes" id="UP000006911"/>
    </source>
</evidence>
<evidence type="ECO:0000313" key="1">
    <source>
        <dbReference type="EMBL" id="CAZ81955.1"/>
    </source>
</evidence>
<dbReference type="AlphaFoldDB" id="D5GBV5"/>
<accession>D5GBV5</accession>
<dbReference type="STRING" id="656061.D5GBV5"/>
<name>D5GBV5_TUBMM</name>
<keyword evidence="2" id="KW-1185">Reference proteome</keyword>
<organism evidence="1 2">
    <name type="scientific">Tuber melanosporum (strain Mel28)</name>
    <name type="common">Perigord black truffle</name>
    <dbReference type="NCBI Taxonomy" id="656061"/>
    <lineage>
        <taxon>Eukaryota</taxon>
        <taxon>Fungi</taxon>
        <taxon>Dikarya</taxon>
        <taxon>Ascomycota</taxon>
        <taxon>Pezizomycotina</taxon>
        <taxon>Pezizomycetes</taxon>
        <taxon>Pezizales</taxon>
        <taxon>Tuberaceae</taxon>
        <taxon>Tuber</taxon>
    </lineage>
</organism>
<dbReference type="RefSeq" id="XP_002837764.1">
    <property type="nucleotide sequence ID" value="XM_002837718.1"/>
</dbReference>
<dbReference type="InParanoid" id="D5GBV5"/>
<dbReference type="OMA" id="GGHDKGV"/>
<dbReference type="Pfam" id="PF17124">
    <property type="entry name" value="ThiJ_like"/>
    <property type="match status" value="1"/>
</dbReference>
<dbReference type="PANTHER" id="PTHR43068">
    <property type="entry name" value="SLR1854 PROTEIN"/>
    <property type="match status" value="1"/>
</dbReference>
<reference evidence="1 2" key="1">
    <citation type="journal article" date="2010" name="Nature">
        <title>Perigord black truffle genome uncovers evolutionary origins and mechanisms of symbiosis.</title>
        <authorList>
            <person name="Martin F."/>
            <person name="Kohler A."/>
            <person name="Murat C."/>
            <person name="Balestrini R."/>
            <person name="Coutinho P.M."/>
            <person name="Jaillon O."/>
            <person name="Montanini B."/>
            <person name="Morin E."/>
            <person name="Noel B."/>
            <person name="Percudani R."/>
            <person name="Porcel B."/>
            <person name="Rubini A."/>
            <person name="Amicucci A."/>
            <person name="Amselem J."/>
            <person name="Anthouard V."/>
            <person name="Arcioni S."/>
            <person name="Artiguenave F."/>
            <person name="Aury J.M."/>
            <person name="Ballario P."/>
            <person name="Bolchi A."/>
            <person name="Brenna A."/>
            <person name="Brun A."/>
            <person name="Buee M."/>
            <person name="Cantarel B."/>
            <person name="Chevalier G."/>
            <person name="Couloux A."/>
            <person name="Da Silva C."/>
            <person name="Denoeud F."/>
            <person name="Duplessis S."/>
            <person name="Ghignone S."/>
            <person name="Hilselberger B."/>
            <person name="Iotti M."/>
            <person name="Marcais B."/>
            <person name="Mello A."/>
            <person name="Miranda M."/>
            <person name="Pacioni G."/>
            <person name="Quesneville H."/>
            <person name="Riccioni C."/>
            <person name="Ruotolo R."/>
            <person name="Splivallo R."/>
            <person name="Stocchi V."/>
            <person name="Tisserant E."/>
            <person name="Viscomi A.R."/>
            <person name="Zambonelli A."/>
            <person name="Zampieri E."/>
            <person name="Henrissat B."/>
            <person name="Lebrun M.H."/>
            <person name="Paolocci F."/>
            <person name="Bonfante P."/>
            <person name="Ottonello S."/>
            <person name="Wincker P."/>
        </authorList>
    </citation>
    <scope>NUCLEOTIDE SEQUENCE [LARGE SCALE GENOMIC DNA]</scope>
    <source>
        <strain evidence="1 2">Mel28</strain>
    </source>
</reference>
<dbReference type="SUPFAM" id="SSF52317">
    <property type="entry name" value="Class I glutamine amidotransferase-like"/>
    <property type="match status" value="1"/>
</dbReference>
<protein>
    <submittedName>
        <fullName evidence="1">(Perigord truffle) hypothetical protein</fullName>
    </submittedName>
</protein>
<sequence length="296" mass="32562">MSSMQSSSMAPHPPKVVIILADEGQDPTEVAIPWKKFRDSGWEITFATENGKVAKADERLLSNGLFATFLGASKAAAAAYRDMVESEAHKNPLAWSMQGFSLVPYGTAKPPSEEDAVLLPGGHDKPIRQYLDSESLHLLLREYWPLVKRSGDAITSDEPSRVVGAICHGVVALSNATHPPASGSTDPKGPSLLHDVETSTLPYWMEQVAWVASQAWFLGGYYKTYGASRSCASDVSKVLDNKKQQYKCGPLSQSPFAHVDPNYHYISARFPRDSWLFAEKMVDEVQQCRSNSNNQL</sequence>
<dbReference type="Proteomes" id="UP000006911">
    <property type="component" value="Unassembled WGS sequence"/>
</dbReference>
<dbReference type="PANTHER" id="PTHR43068:SF1">
    <property type="entry name" value="SLR1854 PROTEIN"/>
    <property type="match status" value="1"/>
</dbReference>
<dbReference type="GeneID" id="9182992"/>
<dbReference type="eggNOG" id="ENOG502R0B6">
    <property type="taxonomic scope" value="Eukaryota"/>
</dbReference>
<dbReference type="EMBL" id="FN430097">
    <property type="protein sequence ID" value="CAZ81955.1"/>
    <property type="molecule type" value="Genomic_DNA"/>
</dbReference>
<dbReference type="Gene3D" id="3.40.50.880">
    <property type="match status" value="1"/>
</dbReference>